<dbReference type="Gene3D" id="2.40.70.10">
    <property type="entry name" value="Acid Proteases"/>
    <property type="match status" value="1"/>
</dbReference>
<reference evidence="1" key="1">
    <citation type="submission" date="2018-05" db="EMBL/GenBank/DDBJ databases">
        <title>Draft genome of Mucuna pruriens seed.</title>
        <authorList>
            <person name="Nnadi N.E."/>
            <person name="Vos R."/>
            <person name="Hasami M.H."/>
            <person name="Devisetty U.K."/>
            <person name="Aguiy J.C."/>
        </authorList>
    </citation>
    <scope>NUCLEOTIDE SEQUENCE [LARGE SCALE GENOMIC DNA]</scope>
    <source>
        <strain evidence="1">JCA_2017</strain>
    </source>
</reference>
<accession>A0A371FL24</accession>
<dbReference type="OrthoDB" id="5430981at2759"/>
<name>A0A371FL24_MUCPR</name>
<comment type="caution">
    <text evidence="1">The sequence shown here is derived from an EMBL/GenBank/DDBJ whole genome shotgun (WGS) entry which is preliminary data.</text>
</comment>
<sequence length="343" mass="38811">MLSQKKGKITNKNEAPKDDSYIVATIVTNIARGRKSLEEKIIKEGNNSEDEVANEKKEKKMEVSDAEVSKFLSKSHRKLLMEILNKAYTAHDITLDKFRGIIGNITINNYLTFTIEEILNEGKGHNKALHISMKCLDHIVVKVLIDNGSSLNMMPKSTLDRLPYDITYMKSSSIIMKTFDGSCKKVVGEIKIPIQIGPFTFEITFQVVDIKPTYSYLLGRSSIHSTGVFPSSLHQKLEFIIDDKLVIISNKKDMWISSPALTCYIKIISITYVEIMFRNPQPSNTIMMVAKVMLGQGYQLGHGLGKGLKRVAKLLELPRNKNCCRLGYKVTESDKRRMAKEKK</sequence>
<evidence type="ECO:0000313" key="1">
    <source>
        <dbReference type="EMBL" id="RDX79018.1"/>
    </source>
</evidence>
<dbReference type="PANTHER" id="PTHR32108:SF9">
    <property type="entry name" value="REVERSE TRANSCRIPTASE RNASE H-LIKE DOMAIN-CONTAINING PROTEIN"/>
    <property type="match status" value="1"/>
</dbReference>
<keyword evidence="2" id="KW-1185">Reference proteome</keyword>
<dbReference type="STRING" id="157652.A0A371FL24"/>
<dbReference type="Proteomes" id="UP000257109">
    <property type="component" value="Unassembled WGS sequence"/>
</dbReference>
<gene>
    <name evidence="1" type="ORF">CR513_40601</name>
</gene>
<dbReference type="PANTHER" id="PTHR32108">
    <property type="entry name" value="DNA-DIRECTED RNA POLYMERASE SUBUNIT ALPHA"/>
    <property type="match status" value="1"/>
</dbReference>
<organism evidence="1 2">
    <name type="scientific">Mucuna pruriens</name>
    <name type="common">Velvet bean</name>
    <name type="synonym">Dolichos pruriens</name>
    <dbReference type="NCBI Taxonomy" id="157652"/>
    <lineage>
        <taxon>Eukaryota</taxon>
        <taxon>Viridiplantae</taxon>
        <taxon>Streptophyta</taxon>
        <taxon>Embryophyta</taxon>
        <taxon>Tracheophyta</taxon>
        <taxon>Spermatophyta</taxon>
        <taxon>Magnoliopsida</taxon>
        <taxon>eudicotyledons</taxon>
        <taxon>Gunneridae</taxon>
        <taxon>Pentapetalae</taxon>
        <taxon>rosids</taxon>
        <taxon>fabids</taxon>
        <taxon>Fabales</taxon>
        <taxon>Fabaceae</taxon>
        <taxon>Papilionoideae</taxon>
        <taxon>50 kb inversion clade</taxon>
        <taxon>NPAAA clade</taxon>
        <taxon>indigoferoid/millettioid clade</taxon>
        <taxon>Phaseoleae</taxon>
        <taxon>Mucuna</taxon>
    </lineage>
</organism>
<dbReference type="CDD" id="cd00303">
    <property type="entry name" value="retropepsin_like"/>
    <property type="match status" value="1"/>
</dbReference>
<protein>
    <recommendedName>
        <fullName evidence="3">G-patch domain-containing protein</fullName>
    </recommendedName>
</protein>
<dbReference type="SUPFAM" id="SSF50630">
    <property type="entry name" value="Acid proteases"/>
    <property type="match status" value="1"/>
</dbReference>
<evidence type="ECO:0008006" key="3">
    <source>
        <dbReference type="Google" id="ProtNLM"/>
    </source>
</evidence>
<evidence type="ECO:0000313" key="2">
    <source>
        <dbReference type="Proteomes" id="UP000257109"/>
    </source>
</evidence>
<proteinExistence type="predicted"/>
<dbReference type="EMBL" id="QJKJ01008665">
    <property type="protein sequence ID" value="RDX79018.1"/>
    <property type="molecule type" value="Genomic_DNA"/>
</dbReference>
<dbReference type="AlphaFoldDB" id="A0A371FL24"/>
<feature type="non-terminal residue" evidence="1">
    <location>
        <position position="1"/>
    </location>
</feature>
<dbReference type="InterPro" id="IPR021109">
    <property type="entry name" value="Peptidase_aspartic_dom_sf"/>
</dbReference>